<protein>
    <submittedName>
        <fullName evidence="8">AAA domain-containing protein</fullName>
    </submittedName>
</protein>
<dbReference type="SUPFAM" id="SSF52540">
    <property type="entry name" value="P-loop containing nucleoside triphosphate hydrolases"/>
    <property type="match status" value="1"/>
</dbReference>
<dbReference type="InterPro" id="IPR047187">
    <property type="entry name" value="SF1_C_Upf1"/>
</dbReference>
<gene>
    <name evidence="8" type="ORF">GCM10023091_18300</name>
</gene>
<keyword evidence="9" id="KW-1185">Reference proteome</keyword>
<keyword evidence="5" id="KW-0067">ATP-binding</keyword>
<evidence type="ECO:0000259" key="6">
    <source>
        <dbReference type="Pfam" id="PF13086"/>
    </source>
</evidence>
<dbReference type="InterPro" id="IPR041677">
    <property type="entry name" value="DNA2/NAM7_AAA_11"/>
</dbReference>
<comment type="caution">
    <text evidence="8">The sequence shown here is derived from an EMBL/GenBank/DDBJ whole genome shotgun (WGS) entry which is preliminary data.</text>
</comment>
<dbReference type="CDD" id="cd18808">
    <property type="entry name" value="SF1_C_Upf1"/>
    <property type="match status" value="1"/>
</dbReference>
<dbReference type="InterPro" id="IPR041679">
    <property type="entry name" value="DNA2/NAM7-like_C"/>
</dbReference>
<dbReference type="Proteomes" id="UP001501508">
    <property type="component" value="Unassembled WGS sequence"/>
</dbReference>
<dbReference type="InterPro" id="IPR050534">
    <property type="entry name" value="Coronavir_polyprotein_1ab"/>
</dbReference>
<comment type="similarity">
    <text evidence="1">Belongs to the DNA2/NAM7 helicase family.</text>
</comment>
<proteinExistence type="inferred from homology"/>
<organism evidence="8 9">
    <name type="scientific">Ravibacter arvi</name>
    <dbReference type="NCBI Taxonomy" id="2051041"/>
    <lineage>
        <taxon>Bacteria</taxon>
        <taxon>Pseudomonadati</taxon>
        <taxon>Bacteroidota</taxon>
        <taxon>Cytophagia</taxon>
        <taxon>Cytophagales</taxon>
        <taxon>Spirosomataceae</taxon>
        <taxon>Ravibacter</taxon>
    </lineage>
</organism>
<evidence type="ECO:0000313" key="9">
    <source>
        <dbReference type="Proteomes" id="UP001501508"/>
    </source>
</evidence>
<evidence type="ECO:0000256" key="5">
    <source>
        <dbReference type="ARBA" id="ARBA00022840"/>
    </source>
</evidence>
<evidence type="ECO:0000256" key="2">
    <source>
        <dbReference type="ARBA" id="ARBA00022741"/>
    </source>
</evidence>
<name>A0ABP8LYR1_9BACT</name>
<keyword evidence="4" id="KW-0347">Helicase</keyword>
<evidence type="ECO:0000313" key="8">
    <source>
        <dbReference type="EMBL" id="GAA4438125.1"/>
    </source>
</evidence>
<feature type="domain" description="DNA2/NAM7 helicase-like C-terminal" evidence="7">
    <location>
        <begin position="408"/>
        <end position="602"/>
    </location>
</feature>
<evidence type="ECO:0000259" key="7">
    <source>
        <dbReference type="Pfam" id="PF13087"/>
    </source>
</evidence>
<keyword evidence="2" id="KW-0547">Nucleotide-binding</keyword>
<evidence type="ECO:0000256" key="1">
    <source>
        <dbReference type="ARBA" id="ARBA00007913"/>
    </source>
</evidence>
<evidence type="ECO:0000256" key="3">
    <source>
        <dbReference type="ARBA" id="ARBA00022801"/>
    </source>
</evidence>
<dbReference type="RefSeq" id="WP_345028198.1">
    <property type="nucleotide sequence ID" value="NZ_BAABEY010000018.1"/>
</dbReference>
<dbReference type="Gene3D" id="2.40.30.270">
    <property type="match status" value="1"/>
</dbReference>
<dbReference type="InterPro" id="IPR027417">
    <property type="entry name" value="P-loop_NTPase"/>
</dbReference>
<dbReference type="PANTHER" id="PTHR43788">
    <property type="entry name" value="DNA2/NAM7 HELICASE FAMILY MEMBER"/>
    <property type="match status" value="1"/>
</dbReference>
<dbReference type="PANTHER" id="PTHR43788:SF8">
    <property type="entry name" value="DNA-BINDING PROTEIN SMUBP-2"/>
    <property type="match status" value="1"/>
</dbReference>
<evidence type="ECO:0000256" key="4">
    <source>
        <dbReference type="ARBA" id="ARBA00022806"/>
    </source>
</evidence>
<reference evidence="9" key="1">
    <citation type="journal article" date="2019" name="Int. J. Syst. Evol. Microbiol.">
        <title>The Global Catalogue of Microorganisms (GCM) 10K type strain sequencing project: providing services to taxonomists for standard genome sequencing and annotation.</title>
        <authorList>
            <consortium name="The Broad Institute Genomics Platform"/>
            <consortium name="The Broad Institute Genome Sequencing Center for Infectious Disease"/>
            <person name="Wu L."/>
            <person name="Ma J."/>
        </authorList>
    </citation>
    <scope>NUCLEOTIDE SEQUENCE [LARGE SCALE GENOMIC DNA]</scope>
    <source>
        <strain evidence="9">JCM 31920</strain>
    </source>
</reference>
<feature type="domain" description="DNA2/NAM7 helicase helicase" evidence="6">
    <location>
        <begin position="177"/>
        <end position="399"/>
    </location>
</feature>
<sequence length="633" mass="71683">MNEYFKEQLDLLKLERRVDEETYEQNIRNTGVQQQRENGFVWYPIAIRGQDTGRGGYVSLEVERTTHQHLIHTLQSGRKAELFSNYNPDEAGAKGIIQHVGGDRLRITLFVDELPDWTRHGKLGIRALFDDDSYDAMELALTTAGNTYDQNRLTRILTGKAVPTFDDSLPPVILPYLNPSQNEAVNKVLSANDLAIVHGPPGTGKTTTLVAATLELLKKTSKPLLAIAPSNTAIDLLCERLAQKGVRVVRIGNPVRVSDELQELTLDHRISVHPDFKRIRELKKRASEFRNMAHKYKRNFGPEERQQRKALFAEAGRISHEVAHLEDFITEDELHRAQVIAATPVGAYHYAIRDLSFDTALIDEAGQALEAACWIPILKVKKVILAGDHLQLPPTVKSEEAARKGLTLTLMEKCAGYHPEATVLLNEQYRMHEKIMYYPSETFYGSRLQAHESVRTQTLFDHDLPLEFIDTAGCGFEEQPVSTSFVNPEEGQLLVTVLFDYLRGLKLENTRSDEITVGVLSPYKQQVERLKSMVTAHPDYANWSSQLTVNTIDGFQGQERDIMVIGMVRSNSEGKTGFLNETRRMNVAMTRARKKLVVIGDSSTLGAQPFYERFITYAQENEFYRSAWEYMDS</sequence>
<accession>A0ABP8LYR1</accession>
<dbReference type="Gene3D" id="3.40.50.300">
    <property type="entry name" value="P-loop containing nucleotide triphosphate hydrolases"/>
    <property type="match status" value="2"/>
</dbReference>
<dbReference type="Pfam" id="PF13087">
    <property type="entry name" value="AAA_12"/>
    <property type="match status" value="1"/>
</dbReference>
<dbReference type="Pfam" id="PF13086">
    <property type="entry name" value="AAA_11"/>
    <property type="match status" value="1"/>
</dbReference>
<dbReference type="EMBL" id="BAABEY010000018">
    <property type="protein sequence ID" value="GAA4438125.1"/>
    <property type="molecule type" value="Genomic_DNA"/>
</dbReference>
<keyword evidence="3" id="KW-0378">Hydrolase</keyword>